<gene>
    <name evidence="3" type="ORF">BGW38_005324</name>
</gene>
<feature type="region of interest" description="Disordered" evidence="1">
    <location>
        <begin position="161"/>
        <end position="187"/>
    </location>
</feature>
<evidence type="ECO:0000256" key="1">
    <source>
        <dbReference type="SAM" id="MobiDB-lite"/>
    </source>
</evidence>
<dbReference type="Proteomes" id="UP000780801">
    <property type="component" value="Unassembled WGS sequence"/>
</dbReference>
<keyword evidence="4" id="KW-1185">Reference proteome</keyword>
<organism evidence="3 4">
    <name type="scientific">Lunasporangiospora selenospora</name>
    <dbReference type="NCBI Taxonomy" id="979761"/>
    <lineage>
        <taxon>Eukaryota</taxon>
        <taxon>Fungi</taxon>
        <taxon>Fungi incertae sedis</taxon>
        <taxon>Mucoromycota</taxon>
        <taxon>Mortierellomycotina</taxon>
        <taxon>Mortierellomycetes</taxon>
        <taxon>Mortierellales</taxon>
        <taxon>Mortierellaceae</taxon>
        <taxon>Lunasporangiospora</taxon>
    </lineage>
</organism>
<evidence type="ECO:0000313" key="3">
    <source>
        <dbReference type="EMBL" id="KAF9578733.1"/>
    </source>
</evidence>
<keyword evidence="2" id="KW-1133">Transmembrane helix</keyword>
<feature type="transmembrane region" description="Helical" evidence="2">
    <location>
        <begin position="129"/>
        <end position="149"/>
    </location>
</feature>
<name>A0A9P6FN59_9FUNG</name>
<feature type="compositionally biased region" description="Polar residues" evidence="1">
    <location>
        <begin position="171"/>
        <end position="187"/>
    </location>
</feature>
<keyword evidence="2" id="KW-0812">Transmembrane</keyword>
<feature type="compositionally biased region" description="Low complexity" evidence="1">
    <location>
        <begin position="161"/>
        <end position="170"/>
    </location>
</feature>
<evidence type="ECO:0000256" key="2">
    <source>
        <dbReference type="SAM" id="Phobius"/>
    </source>
</evidence>
<dbReference type="OrthoDB" id="2397585at2759"/>
<accession>A0A9P6FN59</accession>
<protein>
    <submittedName>
        <fullName evidence="3">Uncharacterized protein</fullName>
    </submittedName>
</protein>
<dbReference type="EMBL" id="JAABOA010003378">
    <property type="protein sequence ID" value="KAF9578733.1"/>
    <property type="molecule type" value="Genomic_DNA"/>
</dbReference>
<evidence type="ECO:0000313" key="4">
    <source>
        <dbReference type="Proteomes" id="UP000780801"/>
    </source>
</evidence>
<feature type="transmembrane region" description="Helical" evidence="2">
    <location>
        <begin position="101"/>
        <end position="123"/>
    </location>
</feature>
<reference evidence="3" key="1">
    <citation type="journal article" date="2020" name="Fungal Divers.">
        <title>Resolving the Mortierellaceae phylogeny through synthesis of multi-gene phylogenetics and phylogenomics.</title>
        <authorList>
            <person name="Vandepol N."/>
            <person name="Liber J."/>
            <person name="Desiro A."/>
            <person name="Na H."/>
            <person name="Kennedy M."/>
            <person name="Barry K."/>
            <person name="Grigoriev I.V."/>
            <person name="Miller A.N."/>
            <person name="O'Donnell K."/>
            <person name="Stajich J.E."/>
            <person name="Bonito G."/>
        </authorList>
    </citation>
    <scope>NUCLEOTIDE SEQUENCE</scope>
    <source>
        <strain evidence="3">KOD1015</strain>
    </source>
</reference>
<feature type="transmembrane region" description="Helical" evidence="2">
    <location>
        <begin position="14"/>
        <end position="34"/>
    </location>
</feature>
<sequence length="277" mass="31444">MLIRCRSFTRYPKAVTYLTIPTWVVRFGMCIYLVTTIEGEDNQAGYVCQTIMDFGFSAIMQYIKIATEVIILVFFLERVIALHRSSHGIATDNNHNHWRRLALINAGITFLVILFEVLVGQITVYLTDYLFLTYSMVNFIQAVLVVFIVEDTKSVFKKRAASSNNASKANGQHTNSGSHSTSQHEASTVTYAEAMPETIPVQYSPKGNERPLSSFYDFGPMDQKNSPNRHWDIDMVSQDTIDGNQRWKRTAEDEIPMTLAKSCEDAQNQQHRGYMGA</sequence>
<proteinExistence type="predicted"/>
<dbReference type="AlphaFoldDB" id="A0A9P6FN59"/>
<feature type="transmembrane region" description="Helical" evidence="2">
    <location>
        <begin position="54"/>
        <end position="80"/>
    </location>
</feature>
<comment type="caution">
    <text evidence="3">The sequence shown here is derived from an EMBL/GenBank/DDBJ whole genome shotgun (WGS) entry which is preliminary data.</text>
</comment>
<keyword evidence="2" id="KW-0472">Membrane</keyword>